<dbReference type="Pfam" id="PF12887">
    <property type="entry name" value="SICA_alpha"/>
    <property type="match status" value="1"/>
</dbReference>
<dbReference type="VEuPathDB" id="PlasmoDB:PKNH_0200200"/>
<feature type="domain" description="Schizont-infected cell agglutination extracellular alpha" evidence="3">
    <location>
        <begin position="18"/>
        <end position="211"/>
    </location>
</feature>
<proteinExistence type="predicted"/>
<dbReference type="InterPro" id="IPR024288">
    <property type="entry name" value="SICA_C"/>
</dbReference>
<sequence>MAEPSAATQVGGTTPMWQAWLEKWLQQNGATVTNGGADGKSITEQLWKGELEDTFEELQVRLGKEGKNGKSIGQGGGEVAKFCGDVTEEVEGDDEHDMKKLCKGISEIIYFMNGIQPADNRYSKVIGAGTPKALSPASQYARCIVSMVTLFETYPPHCRFHYIMNYTADKIQAEAKGKYGRAGGTFDKCKNITAGDLIIGRTVLKDKIKQWVKEDWSKAATNSKGGGALDRVGQVLQVSTAYCPSGTHGKTKEDLKKTLSVREKGTITRLLGMDSSKKDVLEVLMADDSEHKLPESTLQTALTSAIQNGSSLNTDAINNLTQMVNDRAQIVEAEMCIKDNIDKDNNGNGKLCNRLSCISNYVNTTGTTVPGKTSTSTADALWKDVQTQVTDLVTTISANGGKNDETDGLCKDITCPNAGETDCVSKTTCKIMVKALKEVHKNVGGDQEHNRIFRPTMRCVILNALGEKLKQYARERGYACSVDKGIKKAFEFGESKRKEWCTQNGKTDVRYCEECKEQECFSTNVGGMKPRAVVFGMLNNDPNITKVKSTLEGLHKKATLCDRLHCAIDHWKTTKTATGTTTTAAATEKGTTAGNDEEFWKENGPMRTLWDELAGEMNTKGLTGNGPDCDKLPTNSEKAACKYLHAGLHKLYNPDTSTTGNNGILSGHPSLRRTLGCLLLKKYAEKMKVTSKCVIDSGIEKAFKAWNDNNYATCNGGASGKEPCVPCQWKEKDYEDCKINTNGSPTPVKDKLTEVQPQISTTATSTLLKINEMSTLCEYIRCAGPKWFKNRATPNGNSGGTPTPTKNWCDFWGDEGVKTPLEELFKHIASEGAKKENNSNTAICRSFGDGNPQSVERKACNHITAGLEHIKKITSSTTTKAGHQDDDKFFKQSMMCAALNLYADKIKEQTDKSCPIDEKRIEKMFNDWNNENKKNSSFLSSCSKEVYGCFLCSRQNSEFNNCKLSVANTLINKTSTSQNETCNKDSTEVTTQIDGLLNNEDKSSTNSINTTMKQTLDKITDMKSSFCTQVQCAIKKYGKNNKNIGPNGTVTWDALSNDIGRELTELLNNMNDATKQSDAAKYCNDDKPPWNTKGHTERRTNRAACLHFAAGLQHIYTHGNGYQTGQFKGPSFEQTMGCLFLKEYAKQLQTMAKEKKKGYSWVHPLCSIKEGIDHAFSKSEKIMDDTSPCKNNGNNSCFECKWNDNDYDNCKIGQDKVGNKVNEIFTESTKQTQIEKTLENTVCPILLTDLLTPFLPLAPVSIGLSAMAYYLWKYFGPLGKGGARFRRSPTEIPGPSVQEQVLDHVEEAGPHEYRLVKERKPRSVPTRTKRSGPVNRRTIIEIHFEVLDECQKGDTQLNQKDFLELLVQEFMGSEFMEEEEQVPKEELFMEGVSMESVPMESVPSLGSGLLV</sequence>
<gene>
    <name evidence="4" type="ORF">PKNOH_S09509300</name>
</gene>
<dbReference type="VEuPathDB" id="PlasmoDB:PKA1H_020005100"/>
<name>A0A1Y3DTC4_PLAKN</name>
<organism evidence="4 5">
    <name type="scientific">Plasmodium knowlesi</name>
    <dbReference type="NCBI Taxonomy" id="5850"/>
    <lineage>
        <taxon>Eukaryota</taxon>
        <taxon>Sar</taxon>
        <taxon>Alveolata</taxon>
        <taxon>Apicomplexa</taxon>
        <taxon>Aconoidasida</taxon>
        <taxon>Haemosporida</taxon>
        <taxon>Plasmodiidae</taxon>
        <taxon>Plasmodium</taxon>
        <taxon>Plasmodium (Plasmodium)</taxon>
    </lineage>
</organism>
<evidence type="ECO:0000259" key="3">
    <source>
        <dbReference type="Pfam" id="PF12887"/>
    </source>
</evidence>
<dbReference type="VEuPathDB" id="PlasmoDB:PKNOH_S09509300"/>
<dbReference type="Pfam" id="PF12879">
    <property type="entry name" value="SICA_C"/>
    <property type="match status" value="1"/>
</dbReference>
<dbReference type="Pfam" id="PF12878">
    <property type="entry name" value="SICA_beta"/>
    <property type="match status" value="4"/>
</dbReference>
<dbReference type="InterPro" id="IPR024285">
    <property type="entry name" value="SICA_extracell_b"/>
</dbReference>
<accession>A0A1Y3DTC4</accession>
<dbReference type="Proteomes" id="UP000195012">
    <property type="component" value="Unassembled WGS sequence"/>
</dbReference>
<dbReference type="InterPro" id="IPR024290">
    <property type="entry name" value="SICA_extracell_a"/>
</dbReference>
<dbReference type="EMBL" id="NETL01000023">
    <property type="protein sequence ID" value="OTN66516.1"/>
    <property type="molecule type" value="Genomic_DNA"/>
</dbReference>
<feature type="domain" description="Schizont-infected cell agglutination extracellular beta" evidence="1">
    <location>
        <begin position="350"/>
        <end position="516"/>
    </location>
</feature>
<evidence type="ECO:0000313" key="4">
    <source>
        <dbReference type="EMBL" id="OTN66516.1"/>
    </source>
</evidence>
<feature type="domain" description="Schizont-infected cell agglutination extracellular beta" evidence="1">
    <location>
        <begin position="1025"/>
        <end position="1212"/>
    </location>
</feature>
<feature type="domain" description="Schizont-infected cell agglutination extracellular beta" evidence="1">
    <location>
        <begin position="775"/>
        <end position="963"/>
    </location>
</feature>
<feature type="domain" description="Schizont-infected cell agglutination C-terminal" evidence="2">
    <location>
        <begin position="1273"/>
        <end position="1409"/>
    </location>
</feature>
<evidence type="ECO:0000259" key="2">
    <source>
        <dbReference type="Pfam" id="PF12879"/>
    </source>
</evidence>
<evidence type="ECO:0000313" key="5">
    <source>
        <dbReference type="Proteomes" id="UP000195012"/>
    </source>
</evidence>
<dbReference type="VEuPathDB" id="PlasmoDB:PKA1H_120023400"/>
<reference evidence="4 5" key="1">
    <citation type="submission" date="2017-05" db="EMBL/GenBank/DDBJ databases">
        <title>PacBio assembly of a Plasmodium knowlesi genome sequence with Hi-C correction and manual annotation of the SICAvar gene family.</title>
        <authorList>
            <person name="Lapp S.A."/>
            <person name="Geraldo J.A."/>
            <person name="Chien J.-T."/>
            <person name="Ay F."/>
            <person name="Pakala S.B."/>
            <person name="Batugedara G."/>
            <person name="Humphrey J.C."/>
            <person name="Debarry J.D."/>
            <person name="Le Roch K.G."/>
            <person name="Galinski M.R."/>
            <person name="Kissinger J.C."/>
        </authorList>
    </citation>
    <scope>NUCLEOTIDE SEQUENCE [LARGE SCALE GENOMIC DNA]</scope>
    <source>
        <strain evidence="5">Malayan Strain Pk1 (A+)</strain>
    </source>
</reference>
<evidence type="ECO:0000259" key="1">
    <source>
        <dbReference type="Pfam" id="PF12878"/>
    </source>
</evidence>
<feature type="domain" description="Schizont-infected cell agglutination extracellular beta" evidence="1">
    <location>
        <begin position="559"/>
        <end position="739"/>
    </location>
</feature>
<comment type="caution">
    <text evidence="4">The sequence shown here is derived from an EMBL/GenBank/DDBJ whole genome shotgun (WGS) entry which is preliminary data.</text>
</comment>
<protein>
    <submittedName>
        <fullName evidence="4">SICAvar type I</fullName>
    </submittedName>
</protein>